<keyword evidence="6 8" id="KW-0326">Glycosidase</keyword>
<keyword evidence="10" id="KW-1185">Reference proteome</keyword>
<evidence type="ECO:0000256" key="1">
    <source>
        <dbReference type="ARBA" id="ARBA00004191"/>
    </source>
</evidence>
<dbReference type="GO" id="GO:0005975">
    <property type="term" value="P:carbohydrate metabolic process"/>
    <property type="evidence" value="ECO:0007669"/>
    <property type="project" value="InterPro"/>
</dbReference>
<evidence type="ECO:0000256" key="5">
    <source>
        <dbReference type="ARBA" id="ARBA00022801"/>
    </source>
</evidence>
<reference evidence="9 10" key="1">
    <citation type="journal article" date="2013" name="Proc. Natl. Acad. Sci. U.S.A.">
        <title>Fine-scale variation in meiotic recombination in Mimulus inferred from population shotgun sequencing.</title>
        <authorList>
            <person name="Hellsten U."/>
            <person name="Wright K.M."/>
            <person name="Jenkins J."/>
            <person name="Shu S."/>
            <person name="Yuan Y."/>
            <person name="Wessler S.R."/>
            <person name="Schmutz J."/>
            <person name="Willis J.H."/>
            <person name="Rokhsar D.S."/>
        </authorList>
    </citation>
    <scope>NUCLEOTIDE SEQUENCE [LARGE SCALE GENOMIC DNA]</scope>
    <source>
        <strain evidence="10">cv. DUN x IM62</strain>
    </source>
</reference>
<dbReference type="SUPFAM" id="SSF51126">
    <property type="entry name" value="Pectin lyase-like"/>
    <property type="match status" value="1"/>
</dbReference>
<dbReference type="EMBL" id="KI630448">
    <property type="protein sequence ID" value="EYU39340.1"/>
    <property type="molecule type" value="Genomic_DNA"/>
</dbReference>
<evidence type="ECO:0000256" key="6">
    <source>
        <dbReference type="ARBA" id="ARBA00023295"/>
    </source>
</evidence>
<dbReference type="Gene3D" id="2.160.20.10">
    <property type="entry name" value="Single-stranded right-handed beta-helix, Pectin lyase-like"/>
    <property type="match status" value="1"/>
</dbReference>
<dbReference type="Pfam" id="PF00295">
    <property type="entry name" value="Glyco_hydro_28"/>
    <property type="match status" value="1"/>
</dbReference>
<keyword evidence="3" id="KW-0134">Cell wall</keyword>
<dbReference type="AlphaFoldDB" id="A0A022RKB8"/>
<feature type="non-terminal residue" evidence="9">
    <location>
        <position position="92"/>
    </location>
</feature>
<evidence type="ECO:0000256" key="8">
    <source>
        <dbReference type="RuleBase" id="RU361169"/>
    </source>
</evidence>
<evidence type="ECO:0000256" key="4">
    <source>
        <dbReference type="ARBA" id="ARBA00022525"/>
    </source>
</evidence>
<dbReference type="InterPro" id="IPR000743">
    <property type="entry name" value="Glyco_hydro_28"/>
</dbReference>
<evidence type="ECO:0000256" key="2">
    <source>
        <dbReference type="ARBA" id="ARBA00008834"/>
    </source>
</evidence>
<comment type="subcellular location">
    <subcellularLocation>
        <location evidence="1">Secreted</location>
        <location evidence="1">Cell wall</location>
    </subcellularLocation>
</comment>
<keyword evidence="7" id="KW-0961">Cell wall biogenesis/degradation</keyword>
<evidence type="ECO:0000313" key="10">
    <source>
        <dbReference type="Proteomes" id="UP000030748"/>
    </source>
</evidence>
<gene>
    <name evidence="9" type="ORF">MIMGU_mgv1a018907mg</name>
</gene>
<evidence type="ECO:0008006" key="11">
    <source>
        <dbReference type="Google" id="ProtNLM"/>
    </source>
</evidence>
<dbReference type="STRING" id="4155.A0A022RKB8"/>
<evidence type="ECO:0000256" key="7">
    <source>
        <dbReference type="ARBA" id="ARBA00023316"/>
    </source>
</evidence>
<dbReference type="PANTHER" id="PTHR31375">
    <property type="match status" value="1"/>
</dbReference>
<dbReference type="Proteomes" id="UP000030748">
    <property type="component" value="Unassembled WGS sequence"/>
</dbReference>
<accession>A0A022RKB8</accession>
<proteinExistence type="inferred from homology"/>
<dbReference type="GO" id="GO:0071555">
    <property type="term" value="P:cell wall organization"/>
    <property type="evidence" value="ECO:0007669"/>
    <property type="project" value="UniProtKB-KW"/>
</dbReference>
<protein>
    <recommendedName>
        <fullName evidence="11">Polygalacturonase</fullName>
    </recommendedName>
</protein>
<evidence type="ECO:0000256" key="3">
    <source>
        <dbReference type="ARBA" id="ARBA00022512"/>
    </source>
</evidence>
<keyword evidence="4" id="KW-0964">Secreted</keyword>
<dbReference type="GO" id="GO:0004650">
    <property type="term" value="F:polygalacturonase activity"/>
    <property type="evidence" value="ECO:0007669"/>
    <property type="project" value="InterPro"/>
</dbReference>
<comment type="similarity">
    <text evidence="2 8">Belongs to the glycosyl hydrolase 28 family.</text>
</comment>
<keyword evidence="5 8" id="KW-0378">Hydrolase</keyword>
<name>A0A022RKB8_ERYGU</name>
<organism evidence="9 10">
    <name type="scientific">Erythranthe guttata</name>
    <name type="common">Yellow monkey flower</name>
    <name type="synonym">Mimulus guttatus</name>
    <dbReference type="NCBI Taxonomy" id="4155"/>
    <lineage>
        <taxon>Eukaryota</taxon>
        <taxon>Viridiplantae</taxon>
        <taxon>Streptophyta</taxon>
        <taxon>Embryophyta</taxon>
        <taxon>Tracheophyta</taxon>
        <taxon>Spermatophyta</taxon>
        <taxon>Magnoliopsida</taxon>
        <taxon>eudicotyledons</taxon>
        <taxon>Gunneridae</taxon>
        <taxon>Pentapetalae</taxon>
        <taxon>asterids</taxon>
        <taxon>lamiids</taxon>
        <taxon>Lamiales</taxon>
        <taxon>Phrymaceae</taxon>
        <taxon>Erythranthe</taxon>
    </lineage>
</organism>
<dbReference type="InterPro" id="IPR011050">
    <property type="entry name" value="Pectin_lyase_fold/virulence"/>
</dbReference>
<sequence length="92" mass="9826">MPCFTVVVGVLQFENIAINGLASLNSQKFHILVYGCKKVKMVNMKISAPANSPNTDGIHIQQSSEVTVMNTHIGTGDGCISVGPDHQNCPTQ</sequence>
<dbReference type="InterPro" id="IPR012334">
    <property type="entry name" value="Pectin_lyas_fold"/>
</dbReference>
<evidence type="ECO:0000313" key="9">
    <source>
        <dbReference type="EMBL" id="EYU39340.1"/>
    </source>
</evidence>